<gene>
    <name evidence="1" type="ORF">TTHERM_000629969</name>
</gene>
<dbReference type="SUPFAM" id="SSF74650">
    <property type="entry name" value="Galactose mutarotase-like"/>
    <property type="match status" value="1"/>
</dbReference>
<evidence type="ECO:0000313" key="2">
    <source>
        <dbReference type="Proteomes" id="UP000009168"/>
    </source>
</evidence>
<name>W7X822_TETTS</name>
<keyword evidence="2" id="KW-1185">Reference proteome</keyword>
<dbReference type="KEGG" id="tet:TTHERM_000629969"/>
<dbReference type="Proteomes" id="UP000009168">
    <property type="component" value="Unassembled WGS sequence"/>
</dbReference>
<dbReference type="InterPro" id="IPR011013">
    <property type="entry name" value="Gal_mutarotase_sf_dom"/>
</dbReference>
<dbReference type="Gene3D" id="2.70.98.30">
    <property type="entry name" value="Golgi alpha-mannosidase II, domain 4"/>
    <property type="match status" value="1"/>
</dbReference>
<keyword evidence="1" id="KW-0378">Hydrolase</keyword>
<dbReference type="RefSeq" id="XP_012654856.1">
    <property type="nucleotide sequence ID" value="XM_012799402.1"/>
</dbReference>
<dbReference type="EMBL" id="GG662532">
    <property type="protein sequence ID" value="EWS72573.1"/>
    <property type="molecule type" value="Genomic_DNA"/>
</dbReference>
<sequence length="267" mass="31362">MAQNFTLSTQQKQKQVVQKRNGIVVVQLDGTKTATQQRFSSSYLQKQVREVETFIHSINANDGVGKEIVMLVNTILKRDGNFLTEFQQIRIIIKINRLQNKWDLKQTQHVSGNYYPICSIIGSVYQKDKQRVLAVNDSSQEMMEEVYQRGLNKFDDIKPQQGLQQKVRNQIIFENEKESTGRQIQNHLDSANQILVLMINQNLLQLPENFINLFETLSLISNYYLNLMIYLKQFPDYFTLRLNNIYDYENVQFIRFQIKNLRRVGVA</sequence>
<dbReference type="GeneID" id="24439912"/>
<organism evidence="1 2">
    <name type="scientific">Tetrahymena thermophila (strain SB210)</name>
    <dbReference type="NCBI Taxonomy" id="312017"/>
    <lineage>
        <taxon>Eukaryota</taxon>
        <taxon>Sar</taxon>
        <taxon>Alveolata</taxon>
        <taxon>Ciliophora</taxon>
        <taxon>Intramacronucleata</taxon>
        <taxon>Oligohymenophorea</taxon>
        <taxon>Hymenostomatida</taxon>
        <taxon>Tetrahymenina</taxon>
        <taxon>Tetrahymenidae</taxon>
        <taxon>Tetrahymena</taxon>
    </lineage>
</organism>
<dbReference type="GO" id="GO:0030246">
    <property type="term" value="F:carbohydrate binding"/>
    <property type="evidence" value="ECO:0007669"/>
    <property type="project" value="InterPro"/>
</dbReference>
<dbReference type="GO" id="GO:0016787">
    <property type="term" value="F:hydrolase activity"/>
    <property type="evidence" value="ECO:0007669"/>
    <property type="project" value="UniProtKB-KW"/>
</dbReference>
<dbReference type="InParanoid" id="W7X822"/>
<reference evidence="2" key="1">
    <citation type="journal article" date="2006" name="PLoS Biol.">
        <title>Macronuclear genome sequence of the ciliate Tetrahymena thermophila, a model eukaryote.</title>
        <authorList>
            <person name="Eisen J.A."/>
            <person name="Coyne R.S."/>
            <person name="Wu M."/>
            <person name="Wu D."/>
            <person name="Thiagarajan M."/>
            <person name="Wortman J.R."/>
            <person name="Badger J.H."/>
            <person name="Ren Q."/>
            <person name="Amedeo P."/>
            <person name="Jones K.M."/>
            <person name="Tallon L.J."/>
            <person name="Delcher A.L."/>
            <person name="Salzberg S.L."/>
            <person name="Silva J.C."/>
            <person name="Haas B.J."/>
            <person name="Majoros W.H."/>
            <person name="Farzad M."/>
            <person name="Carlton J.M."/>
            <person name="Smith R.K. Jr."/>
            <person name="Garg J."/>
            <person name="Pearlman R.E."/>
            <person name="Karrer K.M."/>
            <person name="Sun L."/>
            <person name="Manning G."/>
            <person name="Elde N.C."/>
            <person name="Turkewitz A.P."/>
            <person name="Asai D.J."/>
            <person name="Wilkes D.E."/>
            <person name="Wang Y."/>
            <person name="Cai H."/>
            <person name="Collins K."/>
            <person name="Stewart B.A."/>
            <person name="Lee S.R."/>
            <person name="Wilamowska K."/>
            <person name="Weinberg Z."/>
            <person name="Ruzzo W.L."/>
            <person name="Wloga D."/>
            <person name="Gaertig J."/>
            <person name="Frankel J."/>
            <person name="Tsao C.-C."/>
            <person name="Gorovsky M.A."/>
            <person name="Keeling P.J."/>
            <person name="Waller R.F."/>
            <person name="Patron N.J."/>
            <person name="Cherry J.M."/>
            <person name="Stover N.A."/>
            <person name="Krieger C.J."/>
            <person name="del Toro C."/>
            <person name="Ryder H.F."/>
            <person name="Williamson S.C."/>
            <person name="Barbeau R.A."/>
            <person name="Hamilton E.P."/>
            <person name="Orias E."/>
        </authorList>
    </citation>
    <scope>NUCLEOTIDE SEQUENCE [LARGE SCALE GENOMIC DNA]</scope>
    <source>
        <strain evidence="2">SB210</strain>
    </source>
</reference>
<accession>W7X822</accession>
<dbReference type="AlphaFoldDB" id="W7X822"/>
<proteinExistence type="predicted"/>
<protein>
    <submittedName>
        <fullName evidence="1">Glycosyl hydrolase family 38 protein</fullName>
    </submittedName>
</protein>
<evidence type="ECO:0000313" key="1">
    <source>
        <dbReference type="EMBL" id="EWS72573.1"/>
    </source>
</evidence>
<dbReference type="GO" id="GO:0005975">
    <property type="term" value="P:carbohydrate metabolic process"/>
    <property type="evidence" value="ECO:0007669"/>
    <property type="project" value="InterPro"/>
</dbReference>